<dbReference type="Proteomes" id="UP000010953">
    <property type="component" value="Unassembled WGS sequence"/>
</dbReference>
<evidence type="ECO:0000313" key="1">
    <source>
        <dbReference type="EMBL" id="EMS32744.1"/>
    </source>
</evidence>
<proteinExistence type="predicted"/>
<comment type="caution">
    <text evidence="1">The sequence shown here is derived from an EMBL/GenBank/DDBJ whole genome shotgun (WGS) entry which is preliminary data.</text>
</comment>
<evidence type="ECO:0000313" key="2">
    <source>
        <dbReference type="Proteomes" id="UP000010953"/>
    </source>
</evidence>
<name>M7XCY7_9BACT</name>
<accession>M7XCY7</accession>
<protein>
    <submittedName>
        <fullName evidence="1">Uncharacterized protein</fullName>
    </submittedName>
</protein>
<keyword evidence="2" id="KW-1185">Reference proteome</keyword>
<dbReference type="AlphaFoldDB" id="M7XCY7"/>
<dbReference type="EMBL" id="AMZY02000011">
    <property type="protein sequence ID" value="EMS32744.1"/>
    <property type="molecule type" value="Genomic_DNA"/>
</dbReference>
<reference evidence="1" key="1">
    <citation type="submission" date="2013-01" db="EMBL/GenBank/DDBJ databases">
        <title>Genome assembly of Mariniradius saccharolyticus AK6.</title>
        <authorList>
            <person name="Vaidya B."/>
            <person name="Khatri I."/>
            <person name="Tanuku N.R.S."/>
            <person name="Subramanian S."/>
            <person name="Pinnaka A."/>
        </authorList>
    </citation>
    <scope>NUCLEOTIDE SEQUENCE [LARGE SCALE GENOMIC DNA]</scope>
    <source>
        <strain evidence="1">AK6</strain>
    </source>
</reference>
<sequence length="77" mass="8469">MTSTVFAKGLEATGGFGFGLGFGFCSSWHENTSDSIKVSSRGKVYFFMAAGGFSKTSKRIEFVIKNDSRFFQKIFVS</sequence>
<organism evidence="1 2">
    <name type="scientific">Mariniradius saccharolyticus AK6</name>
    <dbReference type="NCBI Taxonomy" id="1239962"/>
    <lineage>
        <taxon>Bacteria</taxon>
        <taxon>Pseudomonadati</taxon>
        <taxon>Bacteroidota</taxon>
        <taxon>Cytophagia</taxon>
        <taxon>Cytophagales</taxon>
        <taxon>Cyclobacteriaceae</taxon>
        <taxon>Mariniradius</taxon>
    </lineage>
</organism>
<gene>
    <name evidence="1" type="ORF">C943_00749</name>
</gene>
<dbReference type="InParanoid" id="M7XCY7"/>